<comment type="caution">
    <text evidence="2">The sequence shown here is derived from an EMBL/GenBank/DDBJ whole genome shotgun (WGS) entry which is preliminary data.</text>
</comment>
<evidence type="ECO:0000313" key="3">
    <source>
        <dbReference type="Proteomes" id="UP000482209"/>
    </source>
</evidence>
<gene>
    <name evidence="2" type="ORF">FYJ58_08970</name>
</gene>
<name>A0A6L5XZ64_9FIRM</name>
<evidence type="ECO:0000256" key="1">
    <source>
        <dbReference type="SAM" id="Phobius"/>
    </source>
</evidence>
<protein>
    <submittedName>
        <fullName evidence="2">Uncharacterized protein</fullName>
    </submittedName>
</protein>
<keyword evidence="1" id="KW-0472">Membrane</keyword>
<feature type="transmembrane region" description="Helical" evidence="1">
    <location>
        <begin position="152"/>
        <end position="175"/>
    </location>
</feature>
<reference evidence="2 3" key="1">
    <citation type="submission" date="2019-08" db="EMBL/GenBank/DDBJ databases">
        <title>In-depth cultivation of the pig gut microbiome towards novel bacterial diversity and tailored functional studies.</title>
        <authorList>
            <person name="Wylensek D."/>
            <person name="Hitch T.C.A."/>
            <person name="Clavel T."/>
        </authorList>
    </citation>
    <scope>NUCLEOTIDE SEQUENCE [LARGE SCALE GENOMIC DNA]</scope>
    <source>
        <strain evidence="2 3">WCA-693-APC-MOT-I</strain>
    </source>
</reference>
<sequence>MPWCPKCKTEYRNGITVCTDCGTTLVDELEEEVVFLPVMACLDKDLAHRFLDYLYYSNISSGKIEQNDITFEYSVSVTKEEFKQAKKLYSAFYEIEAEKNSKNKTEEFPDEEIASSTEKIEQMQNQKIADELRSPKNASTVYVRKEEKYQDIISTAYVFLLVGVLGIVFVVLNYVNIITFINGPFSYVLYSALFIGCLVASALSFRSAKEAKKQISTENSLTEKVNQWLKDTITKESLLSSHEEGLSDEVNFLNEMNYLKTLVCEEFPELDESYADTLCEEYYNEYLE</sequence>
<feature type="transmembrane region" description="Helical" evidence="1">
    <location>
        <begin position="187"/>
        <end position="205"/>
    </location>
</feature>
<keyword evidence="1" id="KW-1133">Transmembrane helix</keyword>
<accession>A0A6L5XZ64</accession>
<dbReference type="AlphaFoldDB" id="A0A6L5XZ64"/>
<dbReference type="RefSeq" id="WP_154519409.1">
    <property type="nucleotide sequence ID" value="NZ_VUMT01000012.1"/>
</dbReference>
<organism evidence="2 3">
    <name type="scientific">Velocimicrobium porci</name>
    <dbReference type="NCBI Taxonomy" id="2606634"/>
    <lineage>
        <taxon>Bacteria</taxon>
        <taxon>Bacillati</taxon>
        <taxon>Bacillota</taxon>
        <taxon>Clostridia</taxon>
        <taxon>Lachnospirales</taxon>
        <taxon>Lachnospiraceae</taxon>
        <taxon>Velocimicrobium</taxon>
    </lineage>
</organism>
<dbReference type="Proteomes" id="UP000482209">
    <property type="component" value="Unassembled WGS sequence"/>
</dbReference>
<proteinExistence type="predicted"/>
<keyword evidence="1" id="KW-0812">Transmembrane</keyword>
<dbReference type="EMBL" id="VUMT01000012">
    <property type="protein sequence ID" value="MSS64004.1"/>
    <property type="molecule type" value="Genomic_DNA"/>
</dbReference>
<evidence type="ECO:0000313" key="2">
    <source>
        <dbReference type="EMBL" id="MSS64004.1"/>
    </source>
</evidence>
<keyword evidence="3" id="KW-1185">Reference proteome</keyword>